<evidence type="ECO:0000256" key="2">
    <source>
        <dbReference type="SAM" id="MobiDB-lite"/>
    </source>
</evidence>
<keyword evidence="1" id="KW-0347">Helicase</keyword>
<dbReference type="PANTHER" id="PTHR10492">
    <property type="match status" value="1"/>
</dbReference>
<feature type="compositionally biased region" description="Low complexity" evidence="2">
    <location>
        <begin position="132"/>
        <end position="142"/>
    </location>
</feature>
<dbReference type="Pfam" id="PF14214">
    <property type="entry name" value="Helitron_like_N"/>
    <property type="match status" value="1"/>
</dbReference>
<dbReference type="SUPFAM" id="SSF52540">
    <property type="entry name" value="P-loop containing nucleoside triphosphate hydrolases"/>
    <property type="match status" value="2"/>
</dbReference>
<dbReference type="GO" id="GO:0005524">
    <property type="term" value="F:ATP binding"/>
    <property type="evidence" value="ECO:0007669"/>
    <property type="project" value="UniProtKB-KW"/>
</dbReference>
<comment type="similarity">
    <text evidence="1">Belongs to the helicase family.</text>
</comment>
<dbReference type="InterPro" id="IPR010285">
    <property type="entry name" value="DNA_helicase_pif1-like_DEAD"/>
</dbReference>
<dbReference type="GO" id="GO:0006310">
    <property type="term" value="P:DNA recombination"/>
    <property type="evidence" value="ECO:0007669"/>
    <property type="project" value="UniProtKB-KW"/>
</dbReference>
<proteinExistence type="inferred from homology"/>
<evidence type="ECO:0000256" key="1">
    <source>
        <dbReference type="RuleBase" id="RU363044"/>
    </source>
</evidence>
<dbReference type="GO" id="GO:0043139">
    <property type="term" value="F:5'-3' DNA helicase activity"/>
    <property type="evidence" value="ECO:0007669"/>
    <property type="project" value="UniProtKB-EC"/>
</dbReference>
<feature type="domain" description="DNA helicase Pif1-like DEAD-box helicase" evidence="3">
    <location>
        <begin position="987"/>
        <end position="1205"/>
    </location>
</feature>
<dbReference type="OrthoDB" id="1371650at2759"/>
<evidence type="ECO:0000259" key="3">
    <source>
        <dbReference type="Pfam" id="PF05970"/>
    </source>
</evidence>
<keyword evidence="1" id="KW-0378">Hydrolase</keyword>
<comment type="cofactor">
    <cofactor evidence="1">
        <name>Mg(2+)</name>
        <dbReference type="ChEBI" id="CHEBI:18420"/>
    </cofactor>
</comment>
<dbReference type="Pfam" id="PF05970">
    <property type="entry name" value="PIF1"/>
    <property type="match status" value="1"/>
</dbReference>
<dbReference type="Pfam" id="PF21530">
    <property type="entry name" value="Pif1_2B_dom"/>
    <property type="match status" value="1"/>
</dbReference>
<keyword evidence="1" id="KW-0547">Nucleotide-binding</keyword>
<evidence type="ECO:0000313" key="6">
    <source>
        <dbReference type="EMBL" id="GAU23739.1"/>
    </source>
</evidence>
<dbReference type="InterPro" id="IPR049163">
    <property type="entry name" value="Pif1-like_2B_dom"/>
</dbReference>
<dbReference type="CDD" id="cd18809">
    <property type="entry name" value="SF1_C_RecD"/>
    <property type="match status" value="1"/>
</dbReference>
<dbReference type="InterPro" id="IPR025476">
    <property type="entry name" value="Helitron_helicase-like"/>
</dbReference>
<keyword evidence="1" id="KW-0067">ATP-binding</keyword>
<dbReference type="GO" id="GO:0000723">
    <property type="term" value="P:telomere maintenance"/>
    <property type="evidence" value="ECO:0007669"/>
    <property type="project" value="InterPro"/>
</dbReference>
<comment type="catalytic activity">
    <reaction evidence="1">
        <text>ATP + H2O = ADP + phosphate + H(+)</text>
        <dbReference type="Rhea" id="RHEA:13065"/>
        <dbReference type="ChEBI" id="CHEBI:15377"/>
        <dbReference type="ChEBI" id="CHEBI:15378"/>
        <dbReference type="ChEBI" id="CHEBI:30616"/>
        <dbReference type="ChEBI" id="CHEBI:43474"/>
        <dbReference type="ChEBI" id="CHEBI:456216"/>
        <dbReference type="EC" id="5.6.2.3"/>
    </reaction>
</comment>
<dbReference type="Gene3D" id="3.40.50.300">
    <property type="entry name" value="P-loop containing nucleotide triphosphate hydrolases"/>
    <property type="match status" value="2"/>
</dbReference>
<protein>
    <recommendedName>
        <fullName evidence="1">ATP-dependent DNA helicase</fullName>
        <ecNumber evidence="1">5.6.2.3</ecNumber>
    </recommendedName>
</protein>
<dbReference type="EC" id="5.6.2.3" evidence="1"/>
<sequence length="1497" mass="171008">MYTRPRLLQNTWQPKMYTQERLFQSTSQPAITSEMLNQKNHHNQNPIRNINSNSQYSQVYTQPNTRQESPYHQRIKTVAGINSLSVNLMSKFGDMNTNVASSSSNLNLPTATSLNTLSTETHVEKESDCDSSEGSSDDSCSSLDEEEPHANYKSMSYGILPEGYYDVGDPLIECQYCGAKMWYQERMKKHRHSANPKYQLCCGNGKVQLPLLKSPPPFLQHLLFDRNSSVSKNFQQHIRVYNMMFAFTSLGARSNKNIDPDIVRKLSEMLYQHNVHTKSFRMVRERLNQGNVNNLKLRLISERFTDGRISNQPTVSEVAALIVGDVDTASKRDVIIETKRGKLQRIDEFHASYLSYQYPLIFPYGEDGYRPGVAHRDRGSSKLKKRNWVTIREWLAFRIQSRTEEAQTLLCSRRLYQQFLVDGFTMMESERLDWMRKNQSKLRVSKHRSLNETGHQNQTQGLNKGKRVILPGTHVGSNRHMNQLYFDGMAICSYVGFPDLFITFTCNRNWPEIQRVLGSINLKAHDRPDIILRVFKMKLDELLSDLTKKNVLGKVLAYMYTVEFQKRGLPHAHILIFMHPSNKFPTPDDIDKIISAEIPSQEHEKELHNLVKNYMIHGPCGESHESSPCMKDGKCSKYYPKKYQNSTIVDNYGFPKYRRRDNGNTIVKNGISLNNRHIVPYNPLLLMKYQAHINIEWCNQSRAIKYLFKHINKGYDRITAVVAPRQDRDSTQSGNIDEIKQYLDCRYVEPNEACWRIFAFPIHGRKPAVERLYFHIPDEQPVYFNDYEHIDDVLLKPSVTESMFTSWMQANKIYPQAKNLTYGPGSYEDIKTVANIQYETFREACFAVGFLEDDRDYIETIKVANEWGPGTYLRKLFIIMLLSCTINRPDHLWNQTWKLLSDGILNDQRKLVANQDLQLTHEEIQNLCLLEIEKHLQRNRKSLKEYPTMPYPKGYVTGQFGNQLIYEELDYDQVIQQQQFQQLFSSLTDEQRGVFETIMQAVNNQKGGVFFLNGHGGTGKTFMWRTLASAIRSQRHIVLTVASSGIASLLLPGGRTAHSKFKIPIPIFDYSTCSIEKGSDIAELLKLTKLIIWDEAPMAHKFCFEALDKTLKDIMNSSTSIFGGKVVVFGGDFRQILPVIPGGSRSSTVHATINASYIWDHCQVLTLTKNMRLHTGSQSSDAAELNEFSQWILNIGDGKISEPNDGYAEIDIPSELLITNFDDPIDAIVKSTYPNLMENYNNEDFLQSRAILTSTIEVVDQINECVLKLIPGEAMEYLSSNSIDRSEAHTNEAFEVLTPEFLSSLTAPGFPCHKIKLKVGTPIMLLRNLDQSEGLCNGTRLIVTRLANHVLEAKTISGKDNRSIIYIPQISISLSESPWPFKLIRRQFPIIVSYAMTINKAQGQSLDYVGLYLPRPVFSHGQLYVAISRVKRKQGLKILIHDNERQPLSVTTNVVFKEGSIAEVVTLSKGDSVGNSLGLMAQFLGGEVGDGTIARRI</sequence>
<feature type="domain" description="DNA helicase Pif1-like 2B" evidence="5">
    <location>
        <begin position="1300"/>
        <end position="1346"/>
    </location>
</feature>
<evidence type="ECO:0000259" key="4">
    <source>
        <dbReference type="Pfam" id="PF14214"/>
    </source>
</evidence>
<name>A0A2Z6MXD9_TRISU</name>
<dbReference type="GO" id="GO:0016887">
    <property type="term" value="F:ATP hydrolysis activity"/>
    <property type="evidence" value="ECO:0007669"/>
    <property type="project" value="RHEA"/>
</dbReference>
<keyword evidence="7" id="KW-1185">Reference proteome</keyword>
<dbReference type="InterPro" id="IPR027417">
    <property type="entry name" value="P-loop_NTPase"/>
</dbReference>
<keyword evidence="1" id="KW-0233">DNA recombination</keyword>
<organism evidence="6 7">
    <name type="scientific">Trifolium subterraneum</name>
    <name type="common">Subterranean clover</name>
    <dbReference type="NCBI Taxonomy" id="3900"/>
    <lineage>
        <taxon>Eukaryota</taxon>
        <taxon>Viridiplantae</taxon>
        <taxon>Streptophyta</taxon>
        <taxon>Embryophyta</taxon>
        <taxon>Tracheophyta</taxon>
        <taxon>Spermatophyta</taxon>
        <taxon>Magnoliopsida</taxon>
        <taxon>eudicotyledons</taxon>
        <taxon>Gunneridae</taxon>
        <taxon>Pentapetalae</taxon>
        <taxon>rosids</taxon>
        <taxon>fabids</taxon>
        <taxon>Fabales</taxon>
        <taxon>Fabaceae</taxon>
        <taxon>Papilionoideae</taxon>
        <taxon>50 kb inversion clade</taxon>
        <taxon>NPAAA clade</taxon>
        <taxon>Hologalegina</taxon>
        <taxon>IRL clade</taxon>
        <taxon>Trifolieae</taxon>
        <taxon>Trifolium</taxon>
    </lineage>
</organism>
<keyword evidence="1" id="KW-0227">DNA damage</keyword>
<dbReference type="PANTHER" id="PTHR10492:SF78">
    <property type="entry name" value="ATP-DEPENDENT DNA HELICASE"/>
    <property type="match status" value="1"/>
</dbReference>
<evidence type="ECO:0000259" key="5">
    <source>
        <dbReference type="Pfam" id="PF21530"/>
    </source>
</evidence>
<feature type="domain" description="Helitron helicase-like" evidence="4">
    <location>
        <begin position="394"/>
        <end position="576"/>
    </location>
</feature>
<feature type="region of interest" description="Disordered" evidence="2">
    <location>
        <begin position="120"/>
        <end position="147"/>
    </location>
</feature>
<dbReference type="EMBL" id="DF973275">
    <property type="protein sequence ID" value="GAU23739.1"/>
    <property type="molecule type" value="Genomic_DNA"/>
</dbReference>
<accession>A0A2Z6MXD9</accession>
<dbReference type="GO" id="GO:0006281">
    <property type="term" value="P:DNA repair"/>
    <property type="evidence" value="ECO:0007669"/>
    <property type="project" value="UniProtKB-KW"/>
</dbReference>
<gene>
    <name evidence="6" type="ORF">TSUD_128430</name>
</gene>
<reference evidence="7" key="1">
    <citation type="journal article" date="2017" name="Front. Plant Sci.">
        <title>Climate Clever Clovers: New Paradigm to Reduce the Environmental Footprint of Ruminants by Breeding Low Methanogenic Forages Utilizing Haplotype Variation.</title>
        <authorList>
            <person name="Kaur P."/>
            <person name="Appels R."/>
            <person name="Bayer P.E."/>
            <person name="Keeble-Gagnere G."/>
            <person name="Wang J."/>
            <person name="Hirakawa H."/>
            <person name="Shirasawa K."/>
            <person name="Vercoe P."/>
            <person name="Stefanova K."/>
            <person name="Durmic Z."/>
            <person name="Nichols P."/>
            <person name="Revell C."/>
            <person name="Isobe S.N."/>
            <person name="Edwards D."/>
            <person name="Erskine W."/>
        </authorList>
    </citation>
    <scope>NUCLEOTIDE SEQUENCE [LARGE SCALE GENOMIC DNA]</scope>
    <source>
        <strain evidence="7">cv. Daliak</strain>
    </source>
</reference>
<dbReference type="Proteomes" id="UP000242715">
    <property type="component" value="Unassembled WGS sequence"/>
</dbReference>
<evidence type="ECO:0000313" key="7">
    <source>
        <dbReference type="Proteomes" id="UP000242715"/>
    </source>
</evidence>
<keyword evidence="1" id="KW-0234">DNA repair</keyword>